<feature type="domain" description="C2H2-type" evidence="4">
    <location>
        <begin position="683"/>
        <end position="718"/>
    </location>
</feature>
<keyword evidence="1" id="KW-0862">Zinc</keyword>
<evidence type="ECO:0000313" key="6">
    <source>
        <dbReference type="Proteomes" id="UP001558613"/>
    </source>
</evidence>
<evidence type="ECO:0000259" key="4">
    <source>
        <dbReference type="PROSITE" id="PS50157"/>
    </source>
</evidence>
<feature type="compositionally biased region" description="Polar residues" evidence="2">
    <location>
        <begin position="775"/>
        <end position="786"/>
    </location>
</feature>
<dbReference type="PROSITE" id="PS00028">
    <property type="entry name" value="ZINC_FINGER_C2H2_1"/>
    <property type="match status" value="3"/>
</dbReference>
<keyword evidence="6" id="KW-1185">Reference proteome</keyword>
<dbReference type="Pfam" id="PF00096">
    <property type="entry name" value="zf-C2H2"/>
    <property type="match status" value="3"/>
</dbReference>
<feature type="region of interest" description="Disordered" evidence="2">
    <location>
        <begin position="487"/>
        <end position="540"/>
    </location>
</feature>
<dbReference type="Pfam" id="PF00651">
    <property type="entry name" value="BTB"/>
    <property type="match status" value="1"/>
</dbReference>
<feature type="compositionally biased region" description="Basic and acidic residues" evidence="2">
    <location>
        <begin position="487"/>
        <end position="503"/>
    </location>
</feature>
<dbReference type="Gene3D" id="3.30.160.60">
    <property type="entry name" value="Classic Zinc Finger"/>
    <property type="match status" value="4"/>
</dbReference>
<dbReference type="SUPFAM" id="SSF54695">
    <property type="entry name" value="POZ domain"/>
    <property type="match status" value="1"/>
</dbReference>
<dbReference type="InterPro" id="IPR036236">
    <property type="entry name" value="Znf_C2H2_sf"/>
</dbReference>
<feature type="region of interest" description="Disordered" evidence="2">
    <location>
        <begin position="435"/>
        <end position="454"/>
    </location>
</feature>
<evidence type="ECO:0000259" key="3">
    <source>
        <dbReference type="PROSITE" id="PS50097"/>
    </source>
</evidence>
<comment type="caution">
    <text evidence="5">The sequence shown here is derived from an EMBL/GenBank/DDBJ whole genome shotgun (WGS) entry which is preliminary data.</text>
</comment>
<feature type="region of interest" description="Disordered" evidence="2">
    <location>
        <begin position="704"/>
        <end position="786"/>
    </location>
</feature>
<dbReference type="Proteomes" id="UP001558613">
    <property type="component" value="Unassembled WGS sequence"/>
</dbReference>
<evidence type="ECO:0000256" key="2">
    <source>
        <dbReference type="SAM" id="MobiDB-lite"/>
    </source>
</evidence>
<feature type="domain" description="C2H2-type" evidence="4">
    <location>
        <begin position="599"/>
        <end position="626"/>
    </location>
</feature>
<proteinExistence type="predicted"/>
<feature type="domain" description="C2H2-type" evidence="4">
    <location>
        <begin position="655"/>
        <end position="682"/>
    </location>
</feature>
<dbReference type="PROSITE" id="PS50097">
    <property type="entry name" value="BTB"/>
    <property type="match status" value="1"/>
</dbReference>
<dbReference type="InterPro" id="IPR013087">
    <property type="entry name" value="Znf_C2H2_type"/>
</dbReference>
<dbReference type="PANTHER" id="PTHR46105:SF6">
    <property type="entry name" value="ZINC FINGER AND BTB DOMAIN-CONTAINING PROTEIN 7A"/>
    <property type="match status" value="1"/>
</dbReference>
<feature type="region of interest" description="Disordered" evidence="2">
    <location>
        <begin position="350"/>
        <end position="374"/>
    </location>
</feature>
<evidence type="ECO:0000256" key="1">
    <source>
        <dbReference type="PROSITE-ProRule" id="PRU00042"/>
    </source>
</evidence>
<feature type="compositionally biased region" description="Basic and acidic residues" evidence="2">
    <location>
        <begin position="733"/>
        <end position="747"/>
    </location>
</feature>
<dbReference type="SMART" id="SM00225">
    <property type="entry name" value="BTB"/>
    <property type="match status" value="1"/>
</dbReference>
<feature type="compositionally biased region" description="Acidic residues" evidence="2">
    <location>
        <begin position="444"/>
        <end position="454"/>
    </location>
</feature>
<protein>
    <recommendedName>
        <fullName evidence="7">Zinc finger and BTB domain containing 7a</fullName>
    </recommendedName>
</protein>
<keyword evidence="1" id="KW-0479">Metal-binding</keyword>
<evidence type="ECO:0000313" key="5">
    <source>
        <dbReference type="EMBL" id="KAL1251298.1"/>
    </source>
</evidence>
<dbReference type="InterPro" id="IPR050457">
    <property type="entry name" value="ZnFinger_BTB_dom_contain"/>
</dbReference>
<organism evidence="5 6">
    <name type="scientific">Cirrhinus molitorella</name>
    <name type="common">mud carp</name>
    <dbReference type="NCBI Taxonomy" id="172907"/>
    <lineage>
        <taxon>Eukaryota</taxon>
        <taxon>Metazoa</taxon>
        <taxon>Chordata</taxon>
        <taxon>Craniata</taxon>
        <taxon>Vertebrata</taxon>
        <taxon>Euteleostomi</taxon>
        <taxon>Actinopterygii</taxon>
        <taxon>Neopterygii</taxon>
        <taxon>Teleostei</taxon>
        <taxon>Ostariophysi</taxon>
        <taxon>Cypriniformes</taxon>
        <taxon>Cyprinidae</taxon>
        <taxon>Labeoninae</taxon>
        <taxon>Labeonini</taxon>
        <taxon>Cirrhinus</taxon>
    </lineage>
</organism>
<reference evidence="5 6" key="1">
    <citation type="submission" date="2023-09" db="EMBL/GenBank/DDBJ databases">
        <authorList>
            <person name="Wang M."/>
        </authorList>
    </citation>
    <scope>NUCLEOTIDE SEQUENCE [LARGE SCALE GENOMIC DNA]</scope>
    <source>
        <strain evidence="5">GT-2023</strain>
        <tissue evidence="5">Liver</tissue>
    </source>
</reference>
<dbReference type="PANTHER" id="PTHR46105">
    <property type="entry name" value="AGAP004733-PA"/>
    <property type="match status" value="1"/>
</dbReference>
<dbReference type="InterPro" id="IPR000210">
    <property type="entry name" value="BTB/POZ_dom"/>
</dbReference>
<dbReference type="InterPro" id="IPR011333">
    <property type="entry name" value="SKP1/BTB/POZ_sf"/>
</dbReference>
<sequence length="786" mass="86119">MLSPPFAIVELDLQQQRQKREVEAVVDWWWSVQRSVWESWSSDNRAGSVTPSPESRRKSSSAQPARLPLQQTSSRHGLRPECKGTGRAGVALPPLLNLVSVSCVGFLALSLFPGPATVCPKDSEVVGSSKTDAGTLPWVYSGTEMLLNWGLAITHKLKCREMTFGFECPFQETPTGRRTDGRTDGRVAAAIGGSAAGWWKMSSGAGGRGRREARACGGAGEVEEGPVGIPFPEHSADLLGSLNRQRLSGLLCDVLLVAQEREFPAHRSVLASCSTYFHKLFTSGLAADRQKVYALDFVRPEALAALLDFAYTATLTVSRNSVVDILSAARVLEISPVQDVCTHLLDTKVLSPPAGSEQEEDQEEEERGKNGKEQGIRLRAREYLEFFQRGALWGSSCSTPELRDLPAHLHFSQRNGADSNGAPIGPADYYSSLAQALSQPPRDPEDENVDEECQDGPSVLARGKGAEAMMSLYAPTQNGHYYLHQAEPKSEREVEGTGERELEQGPASALLQQMMDSLERKREQATAGGGGEEDGPEGEEPDVEFYLKYFNSVQHEEAASAPMSPSLLPLWSLRGNGGGNQATGGGNNSERKMRSKAFQKCPICSKVIQGAGKLPRHIRTHTGEKPYECAICKVRFTRQDKLKVHMRKHTGEKPYLCTQCGAAFAHNYDLKNHMRVHTGLRPYQCSSCFKTFVRSDHLHRHLKKDGCNGIPSRRGRKPRIRDSELLEGPMELHGPEADIERGRRLSDRGTGTAVMEENHDSHTHSPAAEGEGSEELTSGQRNSATT</sequence>
<gene>
    <name evidence="5" type="ORF">QQF64_019094</name>
</gene>
<feature type="compositionally biased region" description="Acidic residues" evidence="2">
    <location>
        <begin position="531"/>
        <end position="540"/>
    </location>
</feature>
<accession>A0ABR3LIG8</accession>
<keyword evidence="1" id="KW-0863">Zinc-finger</keyword>
<feature type="compositionally biased region" description="Polar residues" evidence="2">
    <location>
        <begin position="42"/>
        <end position="53"/>
    </location>
</feature>
<dbReference type="PROSITE" id="PS50157">
    <property type="entry name" value="ZINC_FINGER_C2H2_2"/>
    <property type="match status" value="4"/>
</dbReference>
<name>A0ABR3LIG8_9TELE</name>
<dbReference type="SMART" id="SM00355">
    <property type="entry name" value="ZnF_C2H2"/>
    <property type="match status" value="4"/>
</dbReference>
<evidence type="ECO:0008006" key="7">
    <source>
        <dbReference type="Google" id="ProtNLM"/>
    </source>
</evidence>
<feature type="domain" description="BTB" evidence="3">
    <location>
        <begin position="252"/>
        <end position="319"/>
    </location>
</feature>
<dbReference type="EMBL" id="JAYMGO010000022">
    <property type="protein sequence ID" value="KAL1251298.1"/>
    <property type="molecule type" value="Genomic_DNA"/>
</dbReference>
<feature type="region of interest" description="Disordered" evidence="2">
    <location>
        <begin position="42"/>
        <end position="82"/>
    </location>
</feature>
<dbReference type="Gene3D" id="3.30.710.10">
    <property type="entry name" value="Potassium Channel Kv1.1, Chain A"/>
    <property type="match status" value="1"/>
</dbReference>
<dbReference type="SUPFAM" id="SSF57667">
    <property type="entry name" value="beta-beta-alpha zinc fingers"/>
    <property type="match status" value="2"/>
</dbReference>
<feature type="domain" description="C2H2-type" evidence="4">
    <location>
        <begin position="627"/>
        <end position="654"/>
    </location>
</feature>